<comment type="caution">
    <text evidence="1">The sequence shown here is derived from an EMBL/GenBank/DDBJ whole genome shotgun (WGS) entry which is preliminary data.</text>
</comment>
<proteinExistence type="predicted"/>
<organism evidence="1 2">
    <name type="scientific">Butyricicoccus pullicaecorum</name>
    <dbReference type="NCBI Taxonomy" id="501571"/>
    <lineage>
        <taxon>Bacteria</taxon>
        <taxon>Bacillati</taxon>
        <taxon>Bacillota</taxon>
        <taxon>Clostridia</taxon>
        <taxon>Eubacteriales</taxon>
        <taxon>Butyricicoccaceae</taxon>
        <taxon>Butyricicoccus</taxon>
    </lineage>
</organism>
<evidence type="ECO:0000313" key="2">
    <source>
        <dbReference type="Proteomes" id="UP000195897"/>
    </source>
</evidence>
<sequence>MTVLTEHITLDLPARIAPELRGDWVTVYGYHGVQDSFPARIVRGISAQPAVRCPICGESVKPVGQTFRCPFCTQMLRREDKA</sequence>
<name>A0A1Y4L928_9FIRM</name>
<dbReference type="RefSeq" id="WP_087372131.1">
    <property type="nucleotide sequence ID" value="NZ_NFKK01000005.1"/>
</dbReference>
<dbReference type="EMBL" id="NFKK01000005">
    <property type="protein sequence ID" value="OUP53235.1"/>
    <property type="molecule type" value="Genomic_DNA"/>
</dbReference>
<protein>
    <submittedName>
        <fullName evidence="1">Uncharacterized protein</fullName>
    </submittedName>
</protein>
<accession>A0A1Y4L928</accession>
<dbReference type="AlphaFoldDB" id="A0A1Y4L928"/>
<reference evidence="2" key="1">
    <citation type="submission" date="2017-04" db="EMBL/GenBank/DDBJ databases">
        <title>Function of individual gut microbiota members based on whole genome sequencing of pure cultures obtained from chicken caecum.</title>
        <authorList>
            <person name="Medvecky M."/>
            <person name="Cejkova D."/>
            <person name="Polansky O."/>
            <person name="Karasova D."/>
            <person name="Kubasova T."/>
            <person name="Cizek A."/>
            <person name="Rychlik I."/>
        </authorList>
    </citation>
    <scope>NUCLEOTIDE SEQUENCE [LARGE SCALE GENOMIC DNA]</scope>
    <source>
        <strain evidence="2">An180</strain>
    </source>
</reference>
<evidence type="ECO:0000313" key="1">
    <source>
        <dbReference type="EMBL" id="OUP53235.1"/>
    </source>
</evidence>
<dbReference type="Proteomes" id="UP000195897">
    <property type="component" value="Unassembled WGS sequence"/>
</dbReference>
<gene>
    <name evidence="1" type="ORF">B5F17_06590</name>
</gene>